<comment type="caution">
    <text evidence="2">The sequence shown here is derived from an EMBL/GenBank/DDBJ whole genome shotgun (WGS) entry which is preliminary data.</text>
</comment>
<name>A0ABW3ATX1_9SPHI</name>
<evidence type="ECO:0000256" key="1">
    <source>
        <dbReference type="SAM" id="SignalP"/>
    </source>
</evidence>
<dbReference type="EMBL" id="JBHTHZ010000005">
    <property type="protein sequence ID" value="MFD0793784.1"/>
    <property type="molecule type" value="Genomic_DNA"/>
</dbReference>
<protein>
    <submittedName>
        <fullName evidence="2">Uncharacterized protein</fullName>
    </submittedName>
</protein>
<keyword evidence="1" id="KW-0732">Signal</keyword>
<evidence type="ECO:0000313" key="3">
    <source>
        <dbReference type="Proteomes" id="UP001597010"/>
    </source>
</evidence>
<gene>
    <name evidence="2" type="ORF">ACFQZX_09150</name>
</gene>
<sequence>MLKKWTNIILCAWLINALVCFHPTNPFENHRIDGHCNIGNCFSDNTLLSFLINYPGKCKKSDIQAQHKISARNRYTTNSQLNFITNLPVCETFSFTNLIQHLRASSHSFLEYRTFALAQYQNLFRLSPF</sequence>
<feature type="chain" id="PRO_5047501681" evidence="1">
    <location>
        <begin position="23"/>
        <end position="129"/>
    </location>
</feature>
<keyword evidence="3" id="KW-1185">Reference proteome</keyword>
<organism evidence="2 3">
    <name type="scientific">Mucilaginibacter litoreus</name>
    <dbReference type="NCBI Taxonomy" id="1048221"/>
    <lineage>
        <taxon>Bacteria</taxon>
        <taxon>Pseudomonadati</taxon>
        <taxon>Bacteroidota</taxon>
        <taxon>Sphingobacteriia</taxon>
        <taxon>Sphingobacteriales</taxon>
        <taxon>Sphingobacteriaceae</taxon>
        <taxon>Mucilaginibacter</taxon>
    </lineage>
</organism>
<reference evidence="3" key="1">
    <citation type="journal article" date="2019" name="Int. J. Syst. Evol. Microbiol.">
        <title>The Global Catalogue of Microorganisms (GCM) 10K type strain sequencing project: providing services to taxonomists for standard genome sequencing and annotation.</title>
        <authorList>
            <consortium name="The Broad Institute Genomics Platform"/>
            <consortium name="The Broad Institute Genome Sequencing Center for Infectious Disease"/>
            <person name="Wu L."/>
            <person name="Ma J."/>
        </authorList>
    </citation>
    <scope>NUCLEOTIDE SEQUENCE [LARGE SCALE GENOMIC DNA]</scope>
    <source>
        <strain evidence="3">CCUG 61484</strain>
    </source>
</reference>
<dbReference type="RefSeq" id="WP_377114084.1">
    <property type="nucleotide sequence ID" value="NZ_JBHTHZ010000005.1"/>
</dbReference>
<feature type="signal peptide" evidence="1">
    <location>
        <begin position="1"/>
        <end position="22"/>
    </location>
</feature>
<evidence type="ECO:0000313" key="2">
    <source>
        <dbReference type="EMBL" id="MFD0793784.1"/>
    </source>
</evidence>
<dbReference type="Proteomes" id="UP001597010">
    <property type="component" value="Unassembled WGS sequence"/>
</dbReference>
<proteinExistence type="predicted"/>
<accession>A0ABW3ATX1</accession>